<evidence type="ECO:0000313" key="2">
    <source>
        <dbReference type="EMBL" id="SJZ32205.1"/>
    </source>
</evidence>
<dbReference type="Proteomes" id="UP000190625">
    <property type="component" value="Unassembled WGS sequence"/>
</dbReference>
<keyword evidence="1" id="KW-0472">Membrane</keyword>
<feature type="transmembrane region" description="Helical" evidence="1">
    <location>
        <begin position="75"/>
        <end position="96"/>
    </location>
</feature>
<keyword evidence="1" id="KW-0812">Transmembrane</keyword>
<proteinExistence type="predicted"/>
<evidence type="ECO:0000313" key="3">
    <source>
        <dbReference type="Proteomes" id="UP000190625"/>
    </source>
</evidence>
<dbReference type="AlphaFoldDB" id="A0A1T4JQ50"/>
<gene>
    <name evidence="2" type="ORF">SAMN02745118_00295</name>
</gene>
<evidence type="ECO:0000256" key="1">
    <source>
        <dbReference type="SAM" id="Phobius"/>
    </source>
</evidence>
<reference evidence="3" key="1">
    <citation type="submission" date="2017-02" db="EMBL/GenBank/DDBJ databases">
        <authorList>
            <person name="Varghese N."/>
            <person name="Submissions S."/>
        </authorList>
    </citation>
    <scope>NUCLEOTIDE SEQUENCE [LARGE SCALE GENOMIC DNA]</scope>
    <source>
        <strain evidence="3">ATCC BAA-73</strain>
    </source>
</reference>
<dbReference type="STRING" id="142842.SAMN02745118_00295"/>
<sequence length="103" mass="10812">MQRIIIVFFTALGVLLGGALIGGIGGTLTHQSPVKIMLKLTEDIKLWAVATAIGGTFSNLRILEGGFVEGKLSLVAKQLIILVAAFLGAQLGIWIINILTGGR</sequence>
<feature type="transmembrane region" description="Helical" evidence="1">
    <location>
        <begin position="5"/>
        <end position="24"/>
    </location>
</feature>
<organism evidence="2 3">
    <name type="scientific">Selenihalanaerobacter shriftii</name>
    <dbReference type="NCBI Taxonomy" id="142842"/>
    <lineage>
        <taxon>Bacteria</taxon>
        <taxon>Bacillati</taxon>
        <taxon>Bacillota</taxon>
        <taxon>Clostridia</taxon>
        <taxon>Halanaerobiales</taxon>
        <taxon>Halobacteroidaceae</taxon>
        <taxon>Selenihalanaerobacter</taxon>
    </lineage>
</organism>
<accession>A0A1T4JQ50</accession>
<dbReference type="EMBL" id="FUWM01000004">
    <property type="protein sequence ID" value="SJZ32205.1"/>
    <property type="molecule type" value="Genomic_DNA"/>
</dbReference>
<dbReference type="Pfam" id="PF14034">
    <property type="entry name" value="Spore_YtrH"/>
    <property type="match status" value="1"/>
</dbReference>
<feature type="transmembrane region" description="Helical" evidence="1">
    <location>
        <begin position="44"/>
        <end position="63"/>
    </location>
</feature>
<keyword evidence="3" id="KW-1185">Reference proteome</keyword>
<name>A0A1T4JQ50_9FIRM</name>
<dbReference type="OrthoDB" id="2381692at2"/>
<dbReference type="InterPro" id="IPR025689">
    <property type="entry name" value="Spore_YtrH"/>
</dbReference>
<protein>
    <submittedName>
        <fullName evidence="2">Sporulation protein YtrH</fullName>
    </submittedName>
</protein>
<keyword evidence="1" id="KW-1133">Transmembrane helix</keyword>
<dbReference type="RefSeq" id="WP_078808829.1">
    <property type="nucleotide sequence ID" value="NZ_FUWM01000004.1"/>
</dbReference>